<dbReference type="SUPFAM" id="SSF47473">
    <property type="entry name" value="EF-hand"/>
    <property type="match status" value="2"/>
</dbReference>
<dbReference type="InterPro" id="IPR039800">
    <property type="entry name" value="MICU1/2/3"/>
</dbReference>
<dbReference type="InterPro" id="IPR018247">
    <property type="entry name" value="EF_Hand_1_Ca_BS"/>
</dbReference>
<keyword evidence="8" id="KW-0106">Calcium</keyword>
<gene>
    <name evidence="16" type="ORF">DC041_0008110</name>
</gene>
<dbReference type="STRING" id="6184.A0A430QQ97"/>
<dbReference type="InterPro" id="IPR002048">
    <property type="entry name" value="EF_hand_dom"/>
</dbReference>
<feature type="transmembrane region" description="Helical" evidence="14">
    <location>
        <begin position="436"/>
        <end position="457"/>
    </location>
</feature>
<keyword evidence="17" id="KW-1185">Reference proteome</keyword>
<protein>
    <recommendedName>
        <fullName evidence="15">EF-hand domain-containing protein</fullName>
    </recommendedName>
</protein>
<comment type="caution">
    <text evidence="16">The sequence shown here is derived from an EMBL/GenBank/DDBJ whole genome shotgun (WGS) entry which is preliminary data.</text>
</comment>
<keyword evidence="11" id="KW-0496">Mitochondrion</keyword>
<comment type="similarity">
    <text evidence="13">Belongs to the MICU1 family. MICU1 subfamily.</text>
</comment>
<organism evidence="16 17">
    <name type="scientific">Schistosoma bovis</name>
    <name type="common">Blood fluke</name>
    <dbReference type="NCBI Taxonomy" id="6184"/>
    <lineage>
        <taxon>Eukaryota</taxon>
        <taxon>Metazoa</taxon>
        <taxon>Spiralia</taxon>
        <taxon>Lophotrochozoa</taxon>
        <taxon>Platyhelminthes</taxon>
        <taxon>Trematoda</taxon>
        <taxon>Digenea</taxon>
        <taxon>Strigeidida</taxon>
        <taxon>Schistosomatoidea</taxon>
        <taxon>Schistosomatidae</taxon>
        <taxon>Schistosoma</taxon>
    </lineage>
</organism>
<evidence type="ECO:0000256" key="3">
    <source>
        <dbReference type="ARBA" id="ARBA00022448"/>
    </source>
</evidence>
<keyword evidence="3" id="KW-0813">Transport</keyword>
<dbReference type="CDD" id="cd15900">
    <property type="entry name" value="EFh_MICU"/>
    <property type="match status" value="1"/>
</dbReference>
<dbReference type="GO" id="GO:0005758">
    <property type="term" value="C:mitochondrial intermembrane space"/>
    <property type="evidence" value="ECO:0007669"/>
    <property type="project" value="UniProtKB-SubCell"/>
</dbReference>
<dbReference type="Proteomes" id="UP000290809">
    <property type="component" value="Unassembled WGS sequence"/>
</dbReference>
<evidence type="ECO:0000256" key="2">
    <source>
        <dbReference type="ARBA" id="ARBA00004569"/>
    </source>
</evidence>
<keyword evidence="9" id="KW-0809">Transit peptide</keyword>
<comment type="subcellular location">
    <subcellularLocation>
        <location evidence="1">Mitochondrion inner membrane</location>
    </subcellularLocation>
    <subcellularLocation>
        <location evidence="2">Mitochondrion intermembrane space</location>
    </subcellularLocation>
</comment>
<keyword evidence="4" id="KW-0109">Calcium transport</keyword>
<evidence type="ECO:0000256" key="5">
    <source>
        <dbReference type="ARBA" id="ARBA00022723"/>
    </source>
</evidence>
<evidence type="ECO:0000313" key="16">
    <source>
        <dbReference type="EMBL" id="RTG89870.1"/>
    </source>
</evidence>
<evidence type="ECO:0000256" key="14">
    <source>
        <dbReference type="SAM" id="Phobius"/>
    </source>
</evidence>
<evidence type="ECO:0000256" key="1">
    <source>
        <dbReference type="ARBA" id="ARBA00004273"/>
    </source>
</evidence>
<evidence type="ECO:0000256" key="12">
    <source>
        <dbReference type="ARBA" id="ARBA00023136"/>
    </source>
</evidence>
<dbReference type="InterPro" id="IPR011992">
    <property type="entry name" value="EF-hand-dom_pair"/>
</dbReference>
<dbReference type="Gene3D" id="1.10.238.10">
    <property type="entry name" value="EF-hand"/>
    <property type="match status" value="2"/>
</dbReference>
<dbReference type="PANTHER" id="PTHR12294">
    <property type="entry name" value="EF HAND DOMAIN FAMILY A1,A2-RELATED"/>
    <property type="match status" value="1"/>
</dbReference>
<reference evidence="16 17" key="1">
    <citation type="journal article" date="2019" name="PLoS Pathog.">
        <title>Genome sequence of the bovine parasite Schistosoma bovis Tanzania.</title>
        <authorList>
            <person name="Oey H."/>
            <person name="Zakrzewski M."/>
            <person name="Gobert G."/>
            <person name="Gravermann K."/>
            <person name="Stoye J."/>
            <person name="Jones M."/>
            <person name="Mcmanus D."/>
            <person name="Krause L."/>
        </authorList>
    </citation>
    <scope>NUCLEOTIDE SEQUENCE [LARGE SCALE GENOMIC DNA]</scope>
    <source>
        <strain evidence="16 17">TAN1997</strain>
    </source>
</reference>
<dbReference type="Pfam" id="PF13202">
    <property type="entry name" value="EF-hand_5"/>
    <property type="match status" value="1"/>
</dbReference>
<dbReference type="GO" id="GO:0051560">
    <property type="term" value="P:mitochondrial calcium ion homeostasis"/>
    <property type="evidence" value="ECO:0007669"/>
    <property type="project" value="TreeGrafter"/>
</dbReference>
<dbReference type="AlphaFoldDB" id="A0A430QQ97"/>
<dbReference type="PANTHER" id="PTHR12294:SF1">
    <property type="entry name" value="CALCIUM UPTAKE PROTEIN 1, MITOCHONDRIAL"/>
    <property type="match status" value="1"/>
</dbReference>
<keyword evidence="12 14" id="KW-0472">Membrane</keyword>
<evidence type="ECO:0000256" key="4">
    <source>
        <dbReference type="ARBA" id="ARBA00022568"/>
    </source>
</evidence>
<evidence type="ECO:0000259" key="15">
    <source>
        <dbReference type="PROSITE" id="PS50222"/>
    </source>
</evidence>
<evidence type="ECO:0000313" key="17">
    <source>
        <dbReference type="Proteomes" id="UP000290809"/>
    </source>
</evidence>
<feature type="domain" description="EF-hand" evidence="15">
    <location>
        <begin position="614"/>
        <end position="649"/>
    </location>
</feature>
<dbReference type="SMART" id="SM00054">
    <property type="entry name" value="EFh"/>
    <property type="match status" value="2"/>
</dbReference>
<dbReference type="GO" id="GO:0036444">
    <property type="term" value="P:calcium import into the mitochondrion"/>
    <property type="evidence" value="ECO:0007669"/>
    <property type="project" value="TreeGrafter"/>
</dbReference>
<sequence>MCSQSKVLGEGSLWKGGYVAKSTGGGQKVNLLKEELTTGAYEPDQLILFVDSYDVVFMQNVDKLLEEYEKFKSKVIFSAEEFCWPQPSLQSLYPEVNSGEKRYLNSGGFIGPAVNLIKIINHAPIKDDDDDQLYYTNIFLDSTLRTLYDIELDKTSRIFQNLNGAFSDVELHFNDETGYLFNKIFSTTPIIAHGNGPIKVEFNSLSNYLAYSWSPTKNCQHCDEDNIEFQDISVEFNSLSNYLAYSWSPTKNCQHCDEDNIEFQDISENSKFQSSVAESFNQTFGHQYFSVSWLEENLDEEIARKKVFGYCLAIEDCKYVFAVDSIAQLDNPETLSHLVKMNRSIIAPLLTIRGKAWSNFWGALDADGFYARSSDYMDIIHYNITRSFSKISFCYFLKWDPCITFQQKITIHGPYRNRYTHYKNAYRRKLETYYDVYYFGALTCVLLLFISVGFPYLERKVYKSNNDNGAKKKVCNVTNAKCQSEVSDTDEEQLHQNDSVRKKHAGFRDRKFIAYENRIRAYSTPDKIFRYFATLKSIEEDNETVYMTPEDFLRSITPGIKQPDGLDLDSFKRYDPKSEKLNLDIPKESVFYKLCDQALITFTDFIFLLTVLSTPRRQFEIAFRMFDINGDGELDINEFEVVRSVIMGTTAMGRRHRDNLTTGCTLKPGSSNSAFKRYFFGPNGDQKLPISKFLQFHSDLQEEIMRLEFERAEPKNGKITEVQFANSLLVYAGFSENKRRKMIRRVKAKFPIDSDQSSGITYKDFSDFSHLLRSIADVDTALTFYHMAGASINQDTLNHVASTVANLHLSPHVLDVVFTLFDENNDGQLSYREFVGVMRHRLLRGLDKPMDTGFIRLLSAVFHCTKEQINLGISSTYKGV</sequence>
<dbReference type="GO" id="GO:0005509">
    <property type="term" value="F:calcium ion binding"/>
    <property type="evidence" value="ECO:0007669"/>
    <property type="project" value="InterPro"/>
</dbReference>
<dbReference type="GO" id="GO:1990246">
    <property type="term" value="C:uniplex complex"/>
    <property type="evidence" value="ECO:0007669"/>
    <property type="project" value="TreeGrafter"/>
</dbReference>
<feature type="domain" description="EF-hand" evidence="15">
    <location>
        <begin position="809"/>
        <end position="844"/>
    </location>
</feature>
<evidence type="ECO:0000256" key="9">
    <source>
        <dbReference type="ARBA" id="ARBA00022946"/>
    </source>
</evidence>
<keyword evidence="14" id="KW-0812">Transmembrane</keyword>
<keyword evidence="14" id="KW-1133">Transmembrane helix</keyword>
<evidence type="ECO:0000256" key="11">
    <source>
        <dbReference type="ARBA" id="ARBA00023128"/>
    </source>
</evidence>
<dbReference type="PROSITE" id="PS50222">
    <property type="entry name" value="EF_HAND_2"/>
    <property type="match status" value="2"/>
</dbReference>
<evidence type="ECO:0000256" key="7">
    <source>
        <dbReference type="ARBA" id="ARBA00022792"/>
    </source>
</evidence>
<evidence type="ECO:0000256" key="8">
    <source>
        <dbReference type="ARBA" id="ARBA00022837"/>
    </source>
</evidence>
<keyword evidence="5" id="KW-0479">Metal-binding</keyword>
<evidence type="ECO:0000256" key="6">
    <source>
        <dbReference type="ARBA" id="ARBA00022737"/>
    </source>
</evidence>
<dbReference type="EMBL" id="QMKO01001477">
    <property type="protein sequence ID" value="RTG89870.1"/>
    <property type="molecule type" value="Genomic_DNA"/>
</dbReference>
<dbReference type="Pfam" id="PF13833">
    <property type="entry name" value="EF-hand_8"/>
    <property type="match status" value="1"/>
</dbReference>
<name>A0A430QQ97_SCHBO</name>
<evidence type="ECO:0000256" key="10">
    <source>
        <dbReference type="ARBA" id="ARBA00023065"/>
    </source>
</evidence>
<dbReference type="PROSITE" id="PS00018">
    <property type="entry name" value="EF_HAND_1"/>
    <property type="match status" value="2"/>
</dbReference>
<dbReference type="InterPro" id="IPR057589">
    <property type="entry name" value="GT_PLOD"/>
</dbReference>
<accession>A0A430QQ97</accession>
<dbReference type="Pfam" id="PF25342">
    <property type="entry name" value="GT_PLOD"/>
    <property type="match status" value="1"/>
</dbReference>
<keyword evidence="7" id="KW-0999">Mitochondrion inner membrane</keyword>
<keyword evidence="6" id="KW-0677">Repeat</keyword>
<keyword evidence="10" id="KW-0406">Ion transport</keyword>
<proteinExistence type="inferred from homology"/>
<evidence type="ECO:0000256" key="13">
    <source>
        <dbReference type="ARBA" id="ARBA00038333"/>
    </source>
</evidence>